<protein>
    <recommendedName>
        <fullName evidence="3">RRM domain-containing protein</fullName>
    </recommendedName>
</protein>
<dbReference type="AlphaFoldDB" id="A0A9W9BRY9"/>
<dbReference type="GO" id="GO:0003676">
    <property type="term" value="F:nucleic acid binding"/>
    <property type="evidence" value="ECO:0007669"/>
    <property type="project" value="InterPro"/>
</dbReference>
<dbReference type="InterPro" id="IPR035979">
    <property type="entry name" value="RBD_domain_sf"/>
</dbReference>
<accession>A0A9W9BRY9</accession>
<name>A0A9W9BRY9_9HYPO</name>
<keyword evidence="2" id="KW-1185">Reference proteome</keyword>
<gene>
    <name evidence="1" type="ORF">N0V84_002598</name>
</gene>
<dbReference type="Proteomes" id="UP001140502">
    <property type="component" value="Unassembled WGS sequence"/>
</dbReference>
<dbReference type="EMBL" id="JAPEUR010000032">
    <property type="protein sequence ID" value="KAJ4326985.1"/>
    <property type="molecule type" value="Genomic_DNA"/>
</dbReference>
<dbReference type="OrthoDB" id="4865224at2759"/>
<organism evidence="1 2">
    <name type="scientific">Fusarium piperis</name>
    <dbReference type="NCBI Taxonomy" id="1435070"/>
    <lineage>
        <taxon>Eukaryota</taxon>
        <taxon>Fungi</taxon>
        <taxon>Dikarya</taxon>
        <taxon>Ascomycota</taxon>
        <taxon>Pezizomycotina</taxon>
        <taxon>Sordariomycetes</taxon>
        <taxon>Hypocreomycetidae</taxon>
        <taxon>Hypocreales</taxon>
        <taxon>Nectriaceae</taxon>
        <taxon>Fusarium</taxon>
        <taxon>Fusarium solani species complex</taxon>
    </lineage>
</organism>
<comment type="caution">
    <text evidence="1">The sequence shown here is derived from an EMBL/GenBank/DDBJ whole genome shotgun (WGS) entry which is preliminary data.</text>
</comment>
<evidence type="ECO:0000313" key="1">
    <source>
        <dbReference type="EMBL" id="KAJ4326985.1"/>
    </source>
</evidence>
<reference evidence="1" key="1">
    <citation type="submission" date="2022-10" db="EMBL/GenBank/DDBJ databases">
        <title>Tapping the CABI collections for fungal endophytes: first genome assemblies for Collariella, Neodidymelliopsis, Ascochyta clinopodiicola, Didymella pomorum, Didymosphaeria variabile, Neocosmospora piperis and Neocucurbitaria cava.</title>
        <authorList>
            <person name="Hill R."/>
        </authorList>
    </citation>
    <scope>NUCLEOTIDE SEQUENCE</scope>
    <source>
        <strain evidence="1">IMI 366586</strain>
    </source>
</reference>
<proteinExistence type="predicted"/>
<evidence type="ECO:0000313" key="2">
    <source>
        <dbReference type="Proteomes" id="UP001140502"/>
    </source>
</evidence>
<sequence>MPVHPSILSEDPGSSLGPEALCPDIFRGHMKVLMEDAVQRMNHVVATANTLLQIAKLGADQLGHLPSGDLVYLNELKSDIIHDSEQISKAHEDTAVEVMRLALKYDDVEELAPCVEVLLCGFEGLRNRMKKKVDVIDQLRAAKPDEIEEEFEFIEEPVEVTTENHHIRQPDWAGDIIRNQGPMVVLNNLPTNITYAQVMDGVTGLGGISRVLVKPEPAATRKGAWCAVVHFKTSKAAKDYFQFFKEKPLFFEDKDEELQKASMLLYEPTTPPDDEDQGHLSGRCVDFDHFHGPAIWAALEKIGLSIIVRVAFSPDTSGDLGSLSVEVVDVAQASRVREIALQHRALPGFSGRSEDLADGLCESDFPPSHIYKLFDNVIRHVEPDYLEAMWNRAPYNTWAPHKRLQPEAEVRQPRKHPLRERTDREAFRIRMHVSLQTGNPDAVCMTLLNTTYLAKRGSVFKYAIEPNATAVEVRGQELVDLQNSTINDDTWVTFWTKYLQQQNILAPDEYARMVEHRRLRAEGKITCPVDCQTCKPDIRRSPVPLRARMYTHASEDGFPHSSWLRKEDEETRRSISRMTPRMGRILRSR</sequence>
<dbReference type="SUPFAM" id="SSF54928">
    <property type="entry name" value="RNA-binding domain, RBD"/>
    <property type="match status" value="1"/>
</dbReference>
<evidence type="ECO:0008006" key="3">
    <source>
        <dbReference type="Google" id="ProtNLM"/>
    </source>
</evidence>